<dbReference type="InterPro" id="IPR003439">
    <property type="entry name" value="ABC_transporter-like_ATP-bd"/>
</dbReference>
<name>A0A0H1R4R8_9EURY</name>
<evidence type="ECO:0000256" key="2">
    <source>
        <dbReference type="ARBA" id="ARBA00022741"/>
    </source>
</evidence>
<keyword evidence="3" id="KW-0067">ATP-binding</keyword>
<accession>A0A0H1R4R8</accession>
<dbReference type="GO" id="GO:0016887">
    <property type="term" value="F:ATP hydrolysis activity"/>
    <property type="evidence" value="ECO:0007669"/>
    <property type="project" value="InterPro"/>
</dbReference>
<dbReference type="STRING" id="1550566.SZ63_08710"/>
<evidence type="ECO:0000259" key="4">
    <source>
        <dbReference type="PROSITE" id="PS50893"/>
    </source>
</evidence>
<dbReference type="SUPFAM" id="SSF52540">
    <property type="entry name" value="P-loop containing nucleoside triphosphate hydrolases"/>
    <property type="match status" value="1"/>
</dbReference>
<dbReference type="GO" id="GO:0042626">
    <property type="term" value="F:ATPase-coupled transmembrane transporter activity"/>
    <property type="evidence" value="ECO:0007669"/>
    <property type="project" value="TreeGrafter"/>
</dbReference>
<evidence type="ECO:0000256" key="3">
    <source>
        <dbReference type="ARBA" id="ARBA00022840"/>
    </source>
</evidence>
<reference evidence="5 6" key="1">
    <citation type="journal article" date="2015" name="Int. J. Syst. Evol. Microbiol.">
        <title>Methanoculleus sediminis sp. nov., a methanogen from sediments near a submarine mud volcano.</title>
        <authorList>
            <person name="Chen S.C."/>
            <person name="Chen M.F."/>
            <person name="Lai M.C."/>
            <person name="Weng C.Y."/>
            <person name="Wu S.Y."/>
            <person name="Lin S."/>
            <person name="Yang T.F."/>
            <person name="Chen P.C."/>
        </authorList>
    </citation>
    <scope>NUCLEOTIDE SEQUENCE [LARGE SCALE GENOMIC DNA]</scope>
    <source>
        <strain evidence="5 6">S3Fa</strain>
    </source>
</reference>
<proteinExistence type="predicted"/>
<dbReference type="InterPro" id="IPR027417">
    <property type="entry name" value="P-loop_NTPase"/>
</dbReference>
<dbReference type="PROSITE" id="PS50893">
    <property type="entry name" value="ABC_TRANSPORTER_2"/>
    <property type="match status" value="1"/>
</dbReference>
<dbReference type="OrthoDB" id="18209at2157"/>
<keyword evidence="6" id="KW-1185">Reference proteome</keyword>
<dbReference type="EMBL" id="JXOJ01000004">
    <property type="protein sequence ID" value="KLK87702.1"/>
    <property type="molecule type" value="Genomic_DNA"/>
</dbReference>
<keyword evidence="1" id="KW-0813">Transport</keyword>
<dbReference type="RefSeq" id="WP_048184331.1">
    <property type="nucleotide sequence ID" value="NZ_JXOJ01000004.1"/>
</dbReference>
<dbReference type="PATRIC" id="fig|1550566.3.peg.1895"/>
<dbReference type="InterPro" id="IPR003593">
    <property type="entry name" value="AAA+_ATPase"/>
</dbReference>
<dbReference type="GO" id="GO:0043190">
    <property type="term" value="C:ATP-binding cassette (ABC) transporter complex"/>
    <property type="evidence" value="ECO:0007669"/>
    <property type="project" value="TreeGrafter"/>
</dbReference>
<keyword evidence="2" id="KW-0547">Nucleotide-binding</keyword>
<organism evidence="5 6">
    <name type="scientific">Methanoculleus sediminis</name>
    <dbReference type="NCBI Taxonomy" id="1550566"/>
    <lineage>
        <taxon>Archaea</taxon>
        <taxon>Methanobacteriati</taxon>
        <taxon>Methanobacteriota</taxon>
        <taxon>Stenosarchaea group</taxon>
        <taxon>Methanomicrobia</taxon>
        <taxon>Methanomicrobiales</taxon>
        <taxon>Methanomicrobiaceae</taxon>
        <taxon>Methanoculleus</taxon>
    </lineage>
</organism>
<feature type="domain" description="ABC transporter" evidence="4">
    <location>
        <begin position="2"/>
        <end position="218"/>
    </location>
</feature>
<dbReference type="GO" id="GO:0005524">
    <property type="term" value="F:ATP binding"/>
    <property type="evidence" value="ECO:0007669"/>
    <property type="project" value="UniProtKB-KW"/>
</dbReference>
<dbReference type="SMART" id="SM00382">
    <property type="entry name" value="AAA"/>
    <property type="match status" value="1"/>
</dbReference>
<evidence type="ECO:0000313" key="6">
    <source>
        <dbReference type="Proteomes" id="UP000035301"/>
    </source>
</evidence>
<protein>
    <submittedName>
        <fullName evidence="5">ABC transporter</fullName>
    </submittedName>
</protein>
<gene>
    <name evidence="5" type="ORF">SZ63_08710</name>
</gene>
<dbReference type="PANTHER" id="PTHR43553">
    <property type="entry name" value="HEAVY METAL TRANSPORTER"/>
    <property type="match status" value="1"/>
</dbReference>
<comment type="caution">
    <text evidence="5">The sequence shown here is derived from an EMBL/GenBank/DDBJ whole genome shotgun (WGS) entry which is preliminary data.</text>
</comment>
<dbReference type="Proteomes" id="UP000035301">
    <property type="component" value="Unassembled WGS sequence"/>
</dbReference>
<sequence>MIRIADLRHRLLDIPGLAVDARHIAVIGPNGSGKTTLLSVCSGIEEPDAGTVRLLDRPPSAVKVGWVGEFPDRTLLFSLVYDEIASTPRFRHRPCPETDATARAAAEEVGIRHLLGKETSSLSGGEKALVALAAACAGDPEVLVLDEADSHLDAVTAERVSRVVRESTAAHVLWCTQSMDAAAAADYVLFMEKGRVRHHGTPAEVFSALEETCFYPTMWRVCR</sequence>
<evidence type="ECO:0000313" key="5">
    <source>
        <dbReference type="EMBL" id="KLK87702.1"/>
    </source>
</evidence>
<evidence type="ECO:0000256" key="1">
    <source>
        <dbReference type="ARBA" id="ARBA00022448"/>
    </source>
</evidence>
<dbReference type="Gene3D" id="3.40.50.300">
    <property type="entry name" value="P-loop containing nucleotide triphosphate hydrolases"/>
    <property type="match status" value="1"/>
</dbReference>
<dbReference type="InterPro" id="IPR050095">
    <property type="entry name" value="ECF_ABC_transporter_ATP-bd"/>
</dbReference>
<dbReference type="Pfam" id="PF00005">
    <property type="entry name" value="ABC_tran"/>
    <property type="match status" value="1"/>
</dbReference>
<dbReference type="AlphaFoldDB" id="A0A0H1R4R8"/>